<protein>
    <recommendedName>
        <fullName evidence="12">Exopolysaccharide biosynthesis protein</fullName>
    </recommendedName>
</protein>
<dbReference type="InterPro" id="IPR032807">
    <property type="entry name" value="GNVR"/>
</dbReference>
<evidence type="ECO:0000313" key="10">
    <source>
        <dbReference type="EMBL" id="QUT04901.1"/>
    </source>
</evidence>
<evidence type="ECO:0000256" key="5">
    <source>
        <dbReference type="ARBA" id="ARBA00023136"/>
    </source>
</evidence>
<gene>
    <name evidence="10" type="ORF">KFK14_18020</name>
</gene>
<dbReference type="PANTHER" id="PTHR32309:SF31">
    <property type="entry name" value="CAPSULAR EXOPOLYSACCHARIDE FAMILY"/>
    <property type="match status" value="1"/>
</dbReference>
<feature type="transmembrane region" description="Helical" evidence="7">
    <location>
        <begin position="17"/>
        <end position="35"/>
    </location>
</feature>
<feature type="coiled-coil region" evidence="6">
    <location>
        <begin position="347"/>
        <end position="374"/>
    </location>
</feature>
<dbReference type="Pfam" id="PF02706">
    <property type="entry name" value="Wzz"/>
    <property type="match status" value="1"/>
</dbReference>
<keyword evidence="5 7" id="KW-0472">Membrane</keyword>
<keyword evidence="3 7" id="KW-0812">Transmembrane</keyword>
<dbReference type="GO" id="GO:0005886">
    <property type="term" value="C:plasma membrane"/>
    <property type="evidence" value="ECO:0007669"/>
    <property type="project" value="UniProtKB-SubCell"/>
</dbReference>
<evidence type="ECO:0000313" key="11">
    <source>
        <dbReference type="Proteomes" id="UP000681425"/>
    </source>
</evidence>
<evidence type="ECO:0008006" key="12">
    <source>
        <dbReference type="Google" id="ProtNLM"/>
    </source>
</evidence>
<dbReference type="Proteomes" id="UP000681425">
    <property type="component" value="Chromosome"/>
</dbReference>
<dbReference type="InterPro" id="IPR050445">
    <property type="entry name" value="Bact_polysacc_biosynth/exp"/>
</dbReference>
<dbReference type="RefSeq" id="WP_212608635.1">
    <property type="nucleotide sequence ID" value="NZ_CP073910.1"/>
</dbReference>
<dbReference type="PANTHER" id="PTHR32309">
    <property type="entry name" value="TYROSINE-PROTEIN KINASE"/>
    <property type="match status" value="1"/>
</dbReference>
<dbReference type="InterPro" id="IPR003856">
    <property type="entry name" value="LPS_length_determ_N"/>
</dbReference>
<name>A0A975Q0S0_9SPHN</name>
<feature type="transmembrane region" description="Helical" evidence="7">
    <location>
        <begin position="399"/>
        <end position="421"/>
    </location>
</feature>
<organism evidence="10 11">
    <name type="scientific">Sphingobium phenoxybenzoativorans</name>
    <dbReference type="NCBI Taxonomy" id="1592790"/>
    <lineage>
        <taxon>Bacteria</taxon>
        <taxon>Pseudomonadati</taxon>
        <taxon>Pseudomonadota</taxon>
        <taxon>Alphaproteobacteria</taxon>
        <taxon>Sphingomonadales</taxon>
        <taxon>Sphingomonadaceae</taxon>
        <taxon>Sphingobium</taxon>
    </lineage>
</organism>
<dbReference type="Pfam" id="PF13807">
    <property type="entry name" value="GNVR"/>
    <property type="match status" value="1"/>
</dbReference>
<keyword evidence="11" id="KW-1185">Reference proteome</keyword>
<keyword evidence="2" id="KW-1003">Cell membrane</keyword>
<reference evidence="10" key="1">
    <citation type="submission" date="2021-04" db="EMBL/GenBank/DDBJ databases">
        <title>Isolation of p-tert-butylphenol degrading bacteria Sphingobium phenoxybenzoativorans Tas13 from active sludge.</title>
        <authorList>
            <person name="Li Y."/>
        </authorList>
    </citation>
    <scope>NUCLEOTIDE SEQUENCE</scope>
    <source>
        <strain evidence="10">Tas13</strain>
    </source>
</reference>
<evidence type="ECO:0000256" key="1">
    <source>
        <dbReference type="ARBA" id="ARBA00004651"/>
    </source>
</evidence>
<evidence type="ECO:0000256" key="4">
    <source>
        <dbReference type="ARBA" id="ARBA00022989"/>
    </source>
</evidence>
<evidence type="ECO:0000259" key="9">
    <source>
        <dbReference type="Pfam" id="PF13807"/>
    </source>
</evidence>
<evidence type="ECO:0000259" key="8">
    <source>
        <dbReference type="Pfam" id="PF02706"/>
    </source>
</evidence>
<feature type="domain" description="Polysaccharide chain length determinant N-terminal" evidence="8">
    <location>
        <begin position="4"/>
        <end position="88"/>
    </location>
</feature>
<sequence>MRSLTDWFEVVWFRRKVVAIITAVIVALMAVYLVFAPRTYQASASLYFDKSAPDPLKSDNNGPQQDNRLATEAEVIRSSKVVQRVVQAIPAAERKEYEAKWGSQSKSGQPFDDWLRAKLLSAISVTTQADTKVLAINAVAAEPEKAAELANRFATGYVDAQRELSTGPAQAYAKFLSGNMSAARKDVERAEGALSSFVKATGISGDTQASAGALAATVSQLAGSQAAAAGAANMGGSDAQGVADAQNTETVQRLSTEYATKAAQVSQYEATLGPNHPTLQAAEAELATIKARLNAERRSATDAFVRSRQAAIAAESAAAAARAGQLQSAANAQRSQLVEMSSNLGKFATLQQDLATAQQRYNDLSSRASQMQLRGALPLANVSQLDTAKAPDRPTSPKVGLLSMLAVMMGLAIGAGVAILLEYLNPRVRTLANVEKLIGVPVVARLSLPRETPRMLTDASAN</sequence>
<dbReference type="AlphaFoldDB" id="A0A975Q0S0"/>
<evidence type="ECO:0000256" key="6">
    <source>
        <dbReference type="SAM" id="Coils"/>
    </source>
</evidence>
<evidence type="ECO:0000256" key="3">
    <source>
        <dbReference type="ARBA" id="ARBA00022692"/>
    </source>
</evidence>
<comment type="subcellular location">
    <subcellularLocation>
        <location evidence="1">Cell membrane</location>
        <topology evidence="1">Multi-pass membrane protein</topology>
    </subcellularLocation>
</comment>
<evidence type="ECO:0000256" key="7">
    <source>
        <dbReference type="SAM" id="Phobius"/>
    </source>
</evidence>
<proteinExistence type="predicted"/>
<feature type="domain" description="Tyrosine-protein kinase G-rich" evidence="9">
    <location>
        <begin position="350"/>
        <end position="420"/>
    </location>
</feature>
<evidence type="ECO:0000256" key="2">
    <source>
        <dbReference type="ARBA" id="ARBA00022475"/>
    </source>
</evidence>
<dbReference type="EMBL" id="CP073910">
    <property type="protein sequence ID" value="QUT04901.1"/>
    <property type="molecule type" value="Genomic_DNA"/>
</dbReference>
<keyword evidence="4 7" id="KW-1133">Transmembrane helix</keyword>
<keyword evidence="6" id="KW-0175">Coiled coil</keyword>
<accession>A0A975Q0S0</accession>
<dbReference type="KEGG" id="spph:KFK14_18020"/>